<accession>A0A917EIF9</accession>
<dbReference type="EMBL" id="BMFJ01000002">
    <property type="protein sequence ID" value="GGE44870.1"/>
    <property type="molecule type" value="Genomic_DNA"/>
</dbReference>
<comment type="caution">
    <text evidence="2">The sequence shown here is derived from an EMBL/GenBank/DDBJ whole genome shotgun (WGS) entry which is preliminary data.</text>
</comment>
<dbReference type="GO" id="GO:0003824">
    <property type="term" value="F:catalytic activity"/>
    <property type="evidence" value="ECO:0007669"/>
    <property type="project" value="UniProtKB-ARBA"/>
</dbReference>
<dbReference type="InterPro" id="IPR014748">
    <property type="entry name" value="Enoyl-CoA_hydra_C"/>
</dbReference>
<dbReference type="Proteomes" id="UP000612855">
    <property type="component" value="Unassembled WGS sequence"/>
</dbReference>
<keyword evidence="3" id="KW-1185">Reference proteome</keyword>
<name>A0A917EIF9_9RHOB</name>
<dbReference type="CDD" id="cd06558">
    <property type="entry name" value="crotonase-like"/>
    <property type="match status" value="1"/>
</dbReference>
<dbReference type="Pfam" id="PF00378">
    <property type="entry name" value="ECH_1"/>
    <property type="match status" value="1"/>
</dbReference>
<dbReference type="InterPro" id="IPR029045">
    <property type="entry name" value="ClpP/crotonase-like_dom_sf"/>
</dbReference>
<reference evidence="3" key="1">
    <citation type="journal article" date="2019" name="Int. J. Syst. Evol. Microbiol.">
        <title>The Global Catalogue of Microorganisms (GCM) 10K type strain sequencing project: providing services to taxonomists for standard genome sequencing and annotation.</title>
        <authorList>
            <consortium name="The Broad Institute Genomics Platform"/>
            <consortium name="The Broad Institute Genome Sequencing Center for Infectious Disease"/>
            <person name="Wu L."/>
            <person name="Ma J."/>
        </authorList>
    </citation>
    <scope>NUCLEOTIDE SEQUENCE [LARGE SCALE GENOMIC DNA]</scope>
    <source>
        <strain evidence="3">CGMCC 1.12664</strain>
    </source>
</reference>
<dbReference type="Gene3D" id="1.10.12.10">
    <property type="entry name" value="Lyase 2-enoyl-coa Hydratase, Chain A, domain 2"/>
    <property type="match status" value="1"/>
</dbReference>
<dbReference type="InterPro" id="IPR001753">
    <property type="entry name" value="Enoyl-CoA_hydra/iso"/>
</dbReference>
<comment type="similarity">
    <text evidence="1">Belongs to the enoyl-CoA hydratase/isomerase family.</text>
</comment>
<sequence length="256" mass="26986">MSAGCLSTQREGVTLVMRMTQPDRRNALSDEMRGMMVEALRTAHTDTSLRSVVITGSGGCFCAGGDIKGMGQPVDIALRRLDVVHDLIRLIALGPKPVVAAVDGVAYGGGMSLATACDSVVATPGARFCASFGRVGLVPDMGAMWSVPRRIGAARAQRFLQSGREIRGAEAVSAGLADILAEGDEVEAALEEAAALVPAAPLPAAHLRPIIARYHGDLEAVLADERRAQGALFETADHDEARRAFLEKRPPDFTGR</sequence>
<organism evidence="2 3">
    <name type="scientific">Primorskyibacter flagellatus</name>
    <dbReference type="NCBI Taxonomy" id="1387277"/>
    <lineage>
        <taxon>Bacteria</taxon>
        <taxon>Pseudomonadati</taxon>
        <taxon>Pseudomonadota</taxon>
        <taxon>Alphaproteobacteria</taxon>
        <taxon>Rhodobacterales</taxon>
        <taxon>Roseobacteraceae</taxon>
        <taxon>Primorskyibacter</taxon>
    </lineage>
</organism>
<evidence type="ECO:0000313" key="2">
    <source>
        <dbReference type="EMBL" id="GGE44870.1"/>
    </source>
</evidence>
<dbReference type="PANTHER" id="PTHR43459">
    <property type="entry name" value="ENOYL-COA HYDRATASE"/>
    <property type="match status" value="1"/>
</dbReference>
<dbReference type="AlphaFoldDB" id="A0A917EIF9"/>
<protein>
    <submittedName>
        <fullName evidence="2">Enoyl-CoA hydratase</fullName>
    </submittedName>
</protein>
<dbReference type="PANTHER" id="PTHR43459:SF1">
    <property type="entry name" value="EG:BACN32G11.4 PROTEIN"/>
    <property type="match status" value="1"/>
</dbReference>
<dbReference type="Gene3D" id="3.90.226.10">
    <property type="entry name" value="2-enoyl-CoA Hydratase, Chain A, domain 1"/>
    <property type="match status" value="1"/>
</dbReference>
<dbReference type="SUPFAM" id="SSF52096">
    <property type="entry name" value="ClpP/crotonase"/>
    <property type="match status" value="1"/>
</dbReference>
<evidence type="ECO:0000313" key="3">
    <source>
        <dbReference type="Proteomes" id="UP000612855"/>
    </source>
</evidence>
<proteinExistence type="inferred from homology"/>
<gene>
    <name evidence="2" type="ORF">GCM10011360_35170</name>
</gene>
<evidence type="ECO:0000256" key="1">
    <source>
        <dbReference type="ARBA" id="ARBA00005254"/>
    </source>
</evidence>
<dbReference type="RefSeq" id="WP_188479121.1">
    <property type="nucleotide sequence ID" value="NZ_BMFJ01000002.1"/>
</dbReference>